<evidence type="ECO:0000313" key="6">
    <source>
        <dbReference type="Proteomes" id="UP001230051"/>
    </source>
</evidence>
<dbReference type="PANTHER" id="PTHR15069:SF1">
    <property type="entry name" value="PROTEASOME ASSEMBLY CHAPERONE 1"/>
    <property type="match status" value="1"/>
</dbReference>
<keyword evidence="5" id="KW-0647">Proteasome</keyword>
<evidence type="ECO:0000256" key="4">
    <source>
        <dbReference type="SAM" id="MobiDB-lite"/>
    </source>
</evidence>
<dbReference type="Pfam" id="PF16094">
    <property type="entry name" value="PAC1"/>
    <property type="match status" value="1"/>
</dbReference>
<gene>
    <name evidence="5" type="primary">psmg1</name>
    <name evidence="5" type="ORF">AOXY_G11149</name>
</gene>
<comment type="similarity">
    <text evidence="1">Belongs to the PSMG1 family.</text>
</comment>
<dbReference type="GO" id="GO:0070628">
    <property type="term" value="F:proteasome binding"/>
    <property type="evidence" value="ECO:0007669"/>
    <property type="project" value="TreeGrafter"/>
</dbReference>
<dbReference type="GO" id="GO:0080129">
    <property type="term" value="P:proteasome core complex assembly"/>
    <property type="evidence" value="ECO:0007669"/>
    <property type="project" value="TreeGrafter"/>
</dbReference>
<evidence type="ECO:0000256" key="1">
    <source>
        <dbReference type="ARBA" id="ARBA00005261"/>
    </source>
</evidence>
<sequence length="286" mass="31480">MATFFGEVVSAYSRAVEDGEDDSEEEENEEDREIRNEIQKKREVHVHWNPEITNSIDTSSAKAFQCSDLILAAGPNAAGFLSAFVLSSGSWETVGSVTLWNERCKTTANQQLPAGSSCVFHRPTNKPDVLICQCTCHVAEDQLFQWAEKVLGSIQKTGLTVTVLSDCSVAEYKTPDSVSTIPVPFLRALKTRHYKEAPHCPLLEQPNVITGLPAAVLSHCQVFGIPAVLYQCYSDVVKPDSVTMEAYKPTVSCRSLSSVMKLDSSESVDILKKLVRVNEAQSNLYT</sequence>
<keyword evidence="3" id="KW-0143">Chaperone</keyword>
<keyword evidence="6" id="KW-1185">Reference proteome</keyword>
<proteinExistence type="inferred from homology"/>
<feature type="region of interest" description="Disordered" evidence="4">
    <location>
        <begin position="14"/>
        <end position="33"/>
    </location>
</feature>
<evidence type="ECO:0000313" key="5">
    <source>
        <dbReference type="EMBL" id="KAK1168253.1"/>
    </source>
</evidence>
<dbReference type="Proteomes" id="UP001230051">
    <property type="component" value="Unassembled WGS sequence"/>
</dbReference>
<evidence type="ECO:0000256" key="3">
    <source>
        <dbReference type="ARBA" id="ARBA00023186"/>
    </source>
</evidence>
<accession>A0AAD8DHH0</accession>
<feature type="compositionally biased region" description="Acidic residues" evidence="4">
    <location>
        <begin position="18"/>
        <end position="31"/>
    </location>
</feature>
<evidence type="ECO:0000256" key="2">
    <source>
        <dbReference type="ARBA" id="ARBA00019180"/>
    </source>
</evidence>
<dbReference type="PANTHER" id="PTHR15069">
    <property type="entry name" value="PROTEASOME ASSEMBLY CHAPERONE 1"/>
    <property type="match status" value="1"/>
</dbReference>
<dbReference type="EMBL" id="JAGXEW010000009">
    <property type="protein sequence ID" value="KAK1168253.1"/>
    <property type="molecule type" value="Genomic_DNA"/>
</dbReference>
<dbReference type="InterPro" id="IPR016565">
    <property type="entry name" value="Proteasome_assmbl_chp_1"/>
</dbReference>
<protein>
    <recommendedName>
        <fullName evidence="2">Proteasome assembly chaperone 1</fullName>
    </recommendedName>
</protein>
<dbReference type="GO" id="GO:0000502">
    <property type="term" value="C:proteasome complex"/>
    <property type="evidence" value="ECO:0007669"/>
    <property type="project" value="UniProtKB-KW"/>
</dbReference>
<dbReference type="GO" id="GO:0005783">
    <property type="term" value="C:endoplasmic reticulum"/>
    <property type="evidence" value="ECO:0007669"/>
    <property type="project" value="InterPro"/>
</dbReference>
<reference evidence="5" key="1">
    <citation type="submission" date="2022-02" db="EMBL/GenBank/DDBJ databases">
        <title>Atlantic sturgeon de novo genome assembly.</title>
        <authorList>
            <person name="Stock M."/>
            <person name="Klopp C."/>
            <person name="Guiguen Y."/>
            <person name="Cabau C."/>
            <person name="Parinello H."/>
            <person name="Santidrian Yebra-Pimentel E."/>
            <person name="Kuhl H."/>
            <person name="Dirks R.P."/>
            <person name="Guessner J."/>
            <person name="Wuertz S."/>
            <person name="Du K."/>
            <person name="Schartl M."/>
        </authorList>
    </citation>
    <scope>NUCLEOTIDE SEQUENCE</scope>
    <source>
        <strain evidence="5">STURGEONOMICS-FGT-2020</strain>
        <tissue evidence="5">Whole blood</tissue>
    </source>
</reference>
<organism evidence="5 6">
    <name type="scientific">Acipenser oxyrinchus oxyrinchus</name>
    <dbReference type="NCBI Taxonomy" id="40147"/>
    <lineage>
        <taxon>Eukaryota</taxon>
        <taxon>Metazoa</taxon>
        <taxon>Chordata</taxon>
        <taxon>Craniata</taxon>
        <taxon>Vertebrata</taxon>
        <taxon>Euteleostomi</taxon>
        <taxon>Actinopterygii</taxon>
        <taxon>Chondrostei</taxon>
        <taxon>Acipenseriformes</taxon>
        <taxon>Acipenseridae</taxon>
        <taxon>Acipenser</taxon>
    </lineage>
</organism>
<comment type="caution">
    <text evidence="5">The sequence shown here is derived from an EMBL/GenBank/DDBJ whole genome shotgun (WGS) entry which is preliminary data.</text>
</comment>
<name>A0AAD8DHH0_ACIOX</name>
<dbReference type="AlphaFoldDB" id="A0AAD8DHH0"/>